<keyword evidence="3" id="KW-1185">Reference proteome</keyword>
<name>A0A2N5IWB3_9BIFI</name>
<protein>
    <submittedName>
        <fullName evidence="2">Uncharacterized protein</fullName>
    </submittedName>
</protein>
<reference evidence="2 3" key="1">
    <citation type="submission" date="2017-07" db="EMBL/GenBank/DDBJ databases">
        <title>Bifidobacterium novel species.</title>
        <authorList>
            <person name="Lugli G.A."/>
            <person name="Milani C."/>
            <person name="Duranti S."/>
            <person name="Mangifesta M."/>
        </authorList>
    </citation>
    <scope>NUCLEOTIDE SEQUENCE [LARGE SCALE GENOMIC DNA]</scope>
    <source>
        <strain evidence="2 3">77</strain>
    </source>
</reference>
<proteinExistence type="predicted"/>
<feature type="region of interest" description="Disordered" evidence="1">
    <location>
        <begin position="36"/>
        <end position="58"/>
    </location>
</feature>
<sequence length="135" mass="15018">MAGKTRNCVVCGRELPKDVRAGAEYCSAKCKQKAYRSRKAKGEPVKPKPKAKPSPAIDRREFERMMDEPMEDALRHTRDVLRKALDDPDTRASDLPALSRQYLAVCRELEAQSGAGSLFDDDTMEMNTNAGTSIV</sequence>
<dbReference type="OrthoDB" id="3240186at2"/>
<organism evidence="2 3">
    <name type="scientific">Bifidobacterium parmae</name>
    <dbReference type="NCBI Taxonomy" id="361854"/>
    <lineage>
        <taxon>Bacteria</taxon>
        <taxon>Bacillati</taxon>
        <taxon>Actinomycetota</taxon>
        <taxon>Actinomycetes</taxon>
        <taxon>Bifidobacteriales</taxon>
        <taxon>Bifidobacteriaceae</taxon>
        <taxon>Bifidobacterium</taxon>
    </lineage>
</organism>
<evidence type="ECO:0000256" key="1">
    <source>
        <dbReference type="SAM" id="MobiDB-lite"/>
    </source>
</evidence>
<accession>A0A2N5IWB3</accession>
<evidence type="ECO:0000313" key="3">
    <source>
        <dbReference type="Proteomes" id="UP000235034"/>
    </source>
</evidence>
<dbReference type="EMBL" id="NMWT01000028">
    <property type="protein sequence ID" value="PLS26252.1"/>
    <property type="molecule type" value="Genomic_DNA"/>
</dbReference>
<dbReference type="RefSeq" id="WP_101622905.1">
    <property type="nucleotide sequence ID" value="NZ_NMWT01000028.1"/>
</dbReference>
<dbReference type="AlphaFoldDB" id="A0A2N5IWB3"/>
<comment type="caution">
    <text evidence="2">The sequence shown here is derived from an EMBL/GenBank/DDBJ whole genome shotgun (WGS) entry which is preliminary data.</text>
</comment>
<evidence type="ECO:0000313" key="2">
    <source>
        <dbReference type="EMBL" id="PLS26252.1"/>
    </source>
</evidence>
<gene>
    <name evidence="2" type="ORF">Uis4E_1827</name>
</gene>
<dbReference type="Proteomes" id="UP000235034">
    <property type="component" value="Unassembled WGS sequence"/>
</dbReference>